<dbReference type="InterPro" id="IPR001347">
    <property type="entry name" value="SIS_dom"/>
</dbReference>
<evidence type="ECO:0000256" key="2">
    <source>
        <dbReference type="ARBA" id="ARBA00023125"/>
    </source>
</evidence>
<dbReference type="GO" id="GO:0003700">
    <property type="term" value="F:DNA-binding transcription factor activity"/>
    <property type="evidence" value="ECO:0007669"/>
    <property type="project" value="InterPro"/>
</dbReference>
<evidence type="ECO:0000313" key="9">
    <source>
        <dbReference type="Proteomes" id="UP000182836"/>
    </source>
</evidence>
<dbReference type="GeneID" id="42306332"/>
<evidence type="ECO:0000313" key="8">
    <source>
        <dbReference type="Proteomes" id="UP000037269"/>
    </source>
</evidence>
<evidence type="ECO:0000313" key="7">
    <source>
        <dbReference type="EMBL" id="SDI19636.1"/>
    </source>
</evidence>
<reference evidence="6 8" key="1">
    <citation type="submission" date="2015-07" db="EMBL/GenBank/DDBJ databases">
        <title>Fjat-14205 dsm 2895.</title>
        <authorList>
            <person name="Liu B."/>
            <person name="Wang J."/>
            <person name="Zhu Y."/>
            <person name="Liu G."/>
            <person name="Chen Q."/>
            <person name="Chen Z."/>
            <person name="Lan J."/>
            <person name="Che J."/>
            <person name="Ge C."/>
            <person name="Shi H."/>
            <person name="Pan Z."/>
            <person name="Liu X."/>
        </authorList>
    </citation>
    <scope>NUCLEOTIDE SEQUENCE [LARGE SCALE GENOMIC DNA]</scope>
    <source>
        <strain evidence="6 8">DSM 2895</strain>
    </source>
</reference>
<feature type="domain" description="SIS" evidence="5">
    <location>
        <begin position="125"/>
        <end position="261"/>
    </location>
</feature>
<protein>
    <submittedName>
        <fullName evidence="6">RpiR family transcriptional regulator</fullName>
    </submittedName>
    <submittedName>
        <fullName evidence="7">Transcriptional regulator, RpiR family</fullName>
    </submittedName>
</protein>
<dbReference type="AlphaFoldDB" id="A0A0D1VH12"/>
<organism evidence="6 8">
    <name type="scientific">Aneurinibacillus migulanus</name>
    <name type="common">Bacillus migulanus</name>
    <dbReference type="NCBI Taxonomy" id="47500"/>
    <lineage>
        <taxon>Bacteria</taxon>
        <taxon>Bacillati</taxon>
        <taxon>Bacillota</taxon>
        <taxon>Bacilli</taxon>
        <taxon>Bacillales</taxon>
        <taxon>Paenibacillaceae</taxon>
        <taxon>Aneurinibacillus group</taxon>
        <taxon>Aneurinibacillus</taxon>
    </lineage>
</organism>
<dbReference type="PANTHER" id="PTHR30514">
    <property type="entry name" value="GLUCOKINASE"/>
    <property type="match status" value="1"/>
</dbReference>
<dbReference type="PANTHER" id="PTHR30514:SF18">
    <property type="entry name" value="RPIR-FAMILY TRANSCRIPTIONAL REGULATOR"/>
    <property type="match status" value="1"/>
</dbReference>
<keyword evidence="1" id="KW-0805">Transcription regulation</keyword>
<dbReference type="EMBL" id="LGUG01000004">
    <property type="protein sequence ID" value="KON96460.1"/>
    <property type="molecule type" value="Genomic_DNA"/>
</dbReference>
<dbReference type="EMBL" id="FNED01000002">
    <property type="protein sequence ID" value="SDI19636.1"/>
    <property type="molecule type" value="Genomic_DNA"/>
</dbReference>
<dbReference type="PROSITE" id="PS51464">
    <property type="entry name" value="SIS"/>
    <property type="match status" value="1"/>
</dbReference>
<dbReference type="Proteomes" id="UP000182836">
    <property type="component" value="Unassembled WGS sequence"/>
</dbReference>
<dbReference type="InterPro" id="IPR036388">
    <property type="entry name" value="WH-like_DNA-bd_sf"/>
</dbReference>
<feature type="domain" description="HTH rpiR-type" evidence="4">
    <location>
        <begin position="2"/>
        <end position="78"/>
    </location>
</feature>
<dbReference type="InterPro" id="IPR047640">
    <property type="entry name" value="RpiR-like"/>
</dbReference>
<reference evidence="7 9" key="2">
    <citation type="submission" date="2016-10" db="EMBL/GenBank/DDBJ databases">
        <authorList>
            <person name="de Groot N.N."/>
        </authorList>
    </citation>
    <scope>NUCLEOTIDE SEQUENCE [LARGE SCALE GENOMIC DNA]</scope>
    <source>
        <strain evidence="7 9">DSM 2895</strain>
    </source>
</reference>
<dbReference type="InterPro" id="IPR035472">
    <property type="entry name" value="RpiR-like_SIS"/>
</dbReference>
<dbReference type="InterPro" id="IPR046348">
    <property type="entry name" value="SIS_dom_sf"/>
</dbReference>
<dbReference type="Pfam" id="PF01380">
    <property type="entry name" value="SIS"/>
    <property type="match status" value="1"/>
</dbReference>
<gene>
    <name evidence="6" type="ORF">AF333_14230</name>
    <name evidence="7" type="ORF">SAMN04487909_10278</name>
</gene>
<dbReference type="InterPro" id="IPR009057">
    <property type="entry name" value="Homeodomain-like_sf"/>
</dbReference>
<evidence type="ECO:0000259" key="4">
    <source>
        <dbReference type="PROSITE" id="PS51071"/>
    </source>
</evidence>
<dbReference type="InterPro" id="IPR000281">
    <property type="entry name" value="HTH_RpiR"/>
</dbReference>
<dbReference type="RefSeq" id="WP_043064143.1">
    <property type="nucleotide sequence ID" value="NZ_BJOA01000109.1"/>
</dbReference>
<evidence type="ECO:0000256" key="3">
    <source>
        <dbReference type="ARBA" id="ARBA00023163"/>
    </source>
</evidence>
<keyword evidence="2" id="KW-0238">DNA-binding</keyword>
<evidence type="ECO:0000259" key="5">
    <source>
        <dbReference type="PROSITE" id="PS51464"/>
    </source>
</evidence>
<dbReference type="Pfam" id="PF01418">
    <property type="entry name" value="HTH_6"/>
    <property type="match status" value="1"/>
</dbReference>
<evidence type="ECO:0000256" key="1">
    <source>
        <dbReference type="ARBA" id="ARBA00023015"/>
    </source>
</evidence>
<dbReference type="GO" id="GO:0003677">
    <property type="term" value="F:DNA binding"/>
    <property type="evidence" value="ECO:0007669"/>
    <property type="project" value="UniProtKB-KW"/>
</dbReference>
<dbReference type="Gene3D" id="3.40.50.10490">
    <property type="entry name" value="Glucose-6-phosphate isomerase like protein, domain 1"/>
    <property type="match status" value="1"/>
</dbReference>
<dbReference type="STRING" id="47500.AF333_14230"/>
<keyword evidence="3" id="KW-0804">Transcription</keyword>
<proteinExistence type="predicted"/>
<dbReference type="GO" id="GO:0097367">
    <property type="term" value="F:carbohydrate derivative binding"/>
    <property type="evidence" value="ECO:0007669"/>
    <property type="project" value="InterPro"/>
</dbReference>
<keyword evidence="8" id="KW-1185">Reference proteome</keyword>
<accession>A0A0D1VH12</accession>
<name>A0A0D1VH12_ANEMI</name>
<evidence type="ECO:0000313" key="6">
    <source>
        <dbReference type="EMBL" id="KON96460.1"/>
    </source>
</evidence>
<dbReference type="CDD" id="cd05013">
    <property type="entry name" value="SIS_RpiR"/>
    <property type="match status" value="1"/>
</dbReference>
<dbReference type="PATRIC" id="fig|47500.8.peg.1643"/>
<dbReference type="Proteomes" id="UP000037269">
    <property type="component" value="Unassembled WGS sequence"/>
</dbReference>
<dbReference type="OrthoDB" id="2930at2"/>
<dbReference type="GO" id="GO:1901135">
    <property type="term" value="P:carbohydrate derivative metabolic process"/>
    <property type="evidence" value="ECO:0007669"/>
    <property type="project" value="InterPro"/>
</dbReference>
<dbReference type="SUPFAM" id="SSF53697">
    <property type="entry name" value="SIS domain"/>
    <property type="match status" value="1"/>
</dbReference>
<sequence>MSNVYQYIAGKMAEMSKSQVKIAKYILENPNAVPFFTVGKLAKMAGVSEATVVRFATSLGYSGYPELQQYMQDSVQQQLTTAERLQMSQRVYEEEEQGVYEIFQDDMANIKSTMEKLDVQAFRQAVDALLQAKKIYIAANRSAMSLGVFLQYYLQIILGNAILLQSVETIAERLHDLDEGDVVVGISFARYTKSTIQILSYAKDKGATTIAVTDNFLSPLIPYARISLTASSQMPTFIDSFVAPLSLLNALITFVGKEKAEDFHVRLEKLEEIWEHFDIFHMKERPGKE</sequence>
<dbReference type="SUPFAM" id="SSF46689">
    <property type="entry name" value="Homeodomain-like"/>
    <property type="match status" value="1"/>
</dbReference>
<dbReference type="PROSITE" id="PS51071">
    <property type="entry name" value="HTH_RPIR"/>
    <property type="match status" value="1"/>
</dbReference>
<dbReference type="Gene3D" id="1.10.10.10">
    <property type="entry name" value="Winged helix-like DNA-binding domain superfamily/Winged helix DNA-binding domain"/>
    <property type="match status" value="1"/>
</dbReference>